<dbReference type="AlphaFoldDB" id="A0A1Y2FW18"/>
<evidence type="ECO:0000256" key="5">
    <source>
        <dbReference type="ARBA" id="ARBA00044801"/>
    </source>
</evidence>
<dbReference type="OrthoDB" id="379794at2759"/>
<comment type="function">
    <text evidence="4">May play a role in the regulation of cytokinesis.</text>
</comment>
<organism evidence="8 9">
    <name type="scientific">Protomyces lactucae-debilis</name>
    <dbReference type="NCBI Taxonomy" id="2754530"/>
    <lineage>
        <taxon>Eukaryota</taxon>
        <taxon>Fungi</taxon>
        <taxon>Dikarya</taxon>
        <taxon>Ascomycota</taxon>
        <taxon>Taphrinomycotina</taxon>
        <taxon>Taphrinomycetes</taxon>
        <taxon>Taphrinales</taxon>
        <taxon>Protomycetaceae</taxon>
        <taxon>Protomyces</taxon>
    </lineage>
</organism>
<name>A0A1Y2FW18_PROLT</name>
<dbReference type="InterPro" id="IPR019156">
    <property type="entry name" value="Ataxin-10_domain"/>
</dbReference>
<evidence type="ECO:0000256" key="4">
    <source>
        <dbReference type="ARBA" id="ARBA00044746"/>
    </source>
</evidence>
<evidence type="ECO:0000256" key="6">
    <source>
        <dbReference type="ARBA" id="ARBA00044805"/>
    </source>
</evidence>
<dbReference type="PANTHER" id="PTHR13255:SF0">
    <property type="entry name" value="ATAXIN-10"/>
    <property type="match status" value="1"/>
</dbReference>
<dbReference type="InterPro" id="IPR016024">
    <property type="entry name" value="ARM-type_fold"/>
</dbReference>
<dbReference type="PANTHER" id="PTHR13255">
    <property type="entry name" value="ATAXIN-10"/>
    <property type="match status" value="1"/>
</dbReference>
<keyword evidence="2" id="KW-0132">Cell division</keyword>
<keyword evidence="3" id="KW-0131">Cell cycle</keyword>
<comment type="caution">
    <text evidence="8">The sequence shown here is derived from an EMBL/GenBank/DDBJ whole genome shotgun (WGS) entry which is preliminary data.</text>
</comment>
<feature type="domain" description="Ataxin-10" evidence="7">
    <location>
        <begin position="345"/>
        <end position="442"/>
    </location>
</feature>
<evidence type="ECO:0000256" key="2">
    <source>
        <dbReference type="ARBA" id="ARBA00022618"/>
    </source>
</evidence>
<dbReference type="EMBL" id="MCFI01000001">
    <property type="protein sequence ID" value="ORY87737.1"/>
    <property type="molecule type" value="Genomic_DNA"/>
</dbReference>
<evidence type="ECO:0000256" key="1">
    <source>
        <dbReference type="ARBA" id="ARBA00008384"/>
    </source>
</evidence>
<evidence type="ECO:0000313" key="9">
    <source>
        <dbReference type="Proteomes" id="UP000193685"/>
    </source>
</evidence>
<keyword evidence="9" id="KW-1185">Reference proteome</keyword>
<dbReference type="InterPro" id="IPR051374">
    <property type="entry name" value="Ataxin-10/CTR86_families"/>
</dbReference>
<dbReference type="Gene3D" id="1.25.10.10">
    <property type="entry name" value="Leucine-rich Repeat Variant"/>
    <property type="match status" value="1"/>
</dbReference>
<evidence type="ECO:0000259" key="7">
    <source>
        <dbReference type="Pfam" id="PF09759"/>
    </source>
</evidence>
<proteinExistence type="inferred from homology"/>
<dbReference type="Pfam" id="PF09759">
    <property type="entry name" value="Atx10homo_assoc"/>
    <property type="match status" value="1"/>
</dbReference>
<dbReference type="RefSeq" id="XP_040728232.1">
    <property type="nucleotide sequence ID" value="XM_040872408.1"/>
</dbReference>
<dbReference type="GO" id="GO:0005829">
    <property type="term" value="C:cytosol"/>
    <property type="evidence" value="ECO:0007669"/>
    <property type="project" value="TreeGrafter"/>
</dbReference>
<dbReference type="GO" id="GO:0051301">
    <property type="term" value="P:cell division"/>
    <property type="evidence" value="ECO:0007669"/>
    <property type="project" value="UniProtKB-KW"/>
</dbReference>
<reference evidence="8 9" key="1">
    <citation type="submission" date="2016-07" db="EMBL/GenBank/DDBJ databases">
        <title>Pervasive Adenine N6-methylation of Active Genes in Fungi.</title>
        <authorList>
            <consortium name="DOE Joint Genome Institute"/>
            <person name="Mondo S.J."/>
            <person name="Dannebaum R.O."/>
            <person name="Kuo R.C."/>
            <person name="Labutti K."/>
            <person name="Haridas S."/>
            <person name="Kuo A."/>
            <person name="Salamov A."/>
            <person name="Ahrendt S.R."/>
            <person name="Lipzen A."/>
            <person name="Sullivan W."/>
            <person name="Andreopoulos W.B."/>
            <person name="Clum A."/>
            <person name="Lindquist E."/>
            <person name="Daum C."/>
            <person name="Ramamoorthy G.K."/>
            <person name="Gryganskyi A."/>
            <person name="Culley D."/>
            <person name="Magnuson J.K."/>
            <person name="James T.Y."/>
            <person name="O'Malley M.A."/>
            <person name="Stajich J.E."/>
            <person name="Spatafora J.W."/>
            <person name="Visel A."/>
            <person name="Grigoriev I.V."/>
        </authorList>
    </citation>
    <scope>NUCLEOTIDE SEQUENCE [LARGE SCALE GENOMIC DNA]</scope>
    <source>
        <strain evidence="8 9">12-1054</strain>
    </source>
</reference>
<dbReference type="SUPFAM" id="SSF48371">
    <property type="entry name" value="ARM repeat"/>
    <property type="match status" value="1"/>
</dbReference>
<evidence type="ECO:0000313" key="8">
    <source>
        <dbReference type="EMBL" id="ORY87737.1"/>
    </source>
</evidence>
<dbReference type="InterPro" id="IPR011989">
    <property type="entry name" value="ARM-like"/>
</dbReference>
<evidence type="ECO:0000256" key="3">
    <source>
        <dbReference type="ARBA" id="ARBA00023306"/>
    </source>
</evidence>
<sequence length="464" mass="51577">MIELRVLEDAVGVMLKEHQIEPFLGELFFWQDIASQLTKYANLGFEQESQQDVAWTMTALRLIQIACATTSDCQALALASRIHEPVIKIVAKHLTADHDKLAWRSMAVLSNMVTRNAAVAEVLYPIVLKALPLQQTLQNGNTLEPSLVFLRNSVYADKTFLNLLSKDGPLLVSLLSTSEEGGLLGQQGAGQLVSAIIEELMQNDCLESVIHSLYQEVDSTRVEIRYLWELIRDLCSQETLPQRLDVKVPLTIVAMLYQSLAELGNLQENNPTQNDLILWQILACQAAALSSILSNEQQQNLLKDQAIQASVTPVVELLGIAHLRFPRTTGGRMKNVDETVVVRNLKRDCIAIIMNLSYGNKEIQDLVRTTGGLALVLAQCNIDESNPYIKEWATVCMRVLLEGNLENQAQVENMTPIGTQQTPELDELGLQSYLTPDGKVELRQLANDQGVQATITSINDSYED</sequence>
<protein>
    <recommendedName>
        <fullName evidence="5">Ataxin-10 homolog</fullName>
    </recommendedName>
    <alternativeName>
        <fullName evidence="6">Copper transport protein 86</fullName>
    </alternativeName>
</protein>
<comment type="similarity">
    <text evidence="1">Belongs to the ataxin-10 family.</text>
</comment>
<dbReference type="Proteomes" id="UP000193685">
    <property type="component" value="Unassembled WGS sequence"/>
</dbReference>
<gene>
    <name evidence="8" type="ORF">BCR37DRAFT_6359</name>
</gene>
<dbReference type="GeneID" id="63789007"/>
<accession>A0A1Y2FW18</accession>